<gene>
    <name evidence="1" type="ORF">SAMN05421507_10887</name>
</gene>
<reference evidence="2" key="1">
    <citation type="submission" date="2016-10" db="EMBL/GenBank/DDBJ databases">
        <authorList>
            <person name="Varghese N."/>
            <person name="Submissions S."/>
        </authorList>
    </citation>
    <scope>NUCLEOTIDE SEQUENCE [LARGE SCALE GENOMIC DNA]</scope>
    <source>
        <strain evidence="2">CGMCC 4.6609</strain>
    </source>
</reference>
<proteinExistence type="predicted"/>
<dbReference type="EMBL" id="FNIX01000008">
    <property type="protein sequence ID" value="SDP41474.1"/>
    <property type="molecule type" value="Genomic_DNA"/>
</dbReference>
<accession>A0A1H0SI94</accession>
<dbReference type="AlphaFoldDB" id="A0A1H0SI94"/>
<dbReference type="STRING" id="641025.SAMN05421507_10887"/>
<dbReference type="RefSeq" id="WP_176959893.1">
    <property type="nucleotide sequence ID" value="NZ_FNIX01000008.1"/>
</dbReference>
<evidence type="ECO:0000313" key="2">
    <source>
        <dbReference type="Proteomes" id="UP000199691"/>
    </source>
</evidence>
<organism evidence="1 2">
    <name type="scientific">Lentzea jiangxiensis</name>
    <dbReference type="NCBI Taxonomy" id="641025"/>
    <lineage>
        <taxon>Bacteria</taxon>
        <taxon>Bacillati</taxon>
        <taxon>Actinomycetota</taxon>
        <taxon>Actinomycetes</taxon>
        <taxon>Pseudonocardiales</taxon>
        <taxon>Pseudonocardiaceae</taxon>
        <taxon>Lentzea</taxon>
    </lineage>
</organism>
<evidence type="ECO:0000313" key="1">
    <source>
        <dbReference type="EMBL" id="SDP41474.1"/>
    </source>
</evidence>
<dbReference type="Proteomes" id="UP000199691">
    <property type="component" value="Unassembled WGS sequence"/>
</dbReference>
<keyword evidence="2" id="KW-1185">Reference proteome</keyword>
<name>A0A1H0SI94_9PSEU</name>
<protein>
    <submittedName>
        <fullName evidence="1">Uncharacterized protein</fullName>
    </submittedName>
</protein>
<sequence length="115" mass="12374">MQAVDLAHLEVTTERFVLRPWRENDLGVLAEAAGRGVAREALTGLRGWQVLGGRRCDVEMFARVRPLASGPGDDWQGGSDHRRLEPVSTGIRVDTGSRSGEVPPAGVVAVQCTGR</sequence>